<evidence type="ECO:0000256" key="10">
    <source>
        <dbReference type="RuleBase" id="RU364125"/>
    </source>
</evidence>
<evidence type="ECO:0000256" key="2">
    <source>
        <dbReference type="ARBA" id="ARBA00004162"/>
    </source>
</evidence>
<dbReference type="EMBL" id="FQVH01000008">
    <property type="protein sequence ID" value="SHE94577.1"/>
    <property type="molecule type" value="Genomic_DNA"/>
</dbReference>
<dbReference type="GO" id="GO:0005886">
    <property type="term" value="C:plasma membrane"/>
    <property type="evidence" value="ECO:0007669"/>
    <property type="project" value="UniProtKB-SubCell"/>
</dbReference>
<dbReference type="PANTHER" id="PTHR35091:SF2">
    <property type="entry name" value="FLAGELLAR PROTEIN FLIL"/>
    <property type="match status" value="1"/>
</dbReference>
<dbReference type="GO" id="GO:0009425">
    <property type="term" value="C:bacterial-type flagellum basal body"/>
    <property type="evidence" value="ECO:0007669"/>
    <property type="project" value="InterPro"/>
</dbReference>
<keyword evidence="11" id="KW-0966">Cell projection</keyword>
<keyword evidence="11" id="KW-0282">Flagellum</keyword>
<sequence>MKNVYLVIIIVLLMIIAGGFAYFMYMQNTGNAAKANIQPQTYFYVLEGDLITNLKDANRYIKVNIELEFADKKVENELKEKNAVIRNAIISILRSQTSTQVSGAEGQERMRKLILSKINEILQKGKIVNVYFDNFIVQ</sequence>
<dbReference type="InterPro" id="IPR005503">
    <property type="entry name" value="FliL"/>
</dbReference>
<evidence type="ECO:0000256" key="8">
    <source>
        <dbReference type="ARBA" id="ARBA00022989"/>
    </source>
</evidence>
<dbReference type="OrthoDB" id="166089at2"/>
<dbReference type="GO" id="GO:0006935">
    <property type="term" value="P:chemotaxis"/>
    <property type="evidence" value="ECO:0007669"/>
    <property type="project" value="UniProtKB-KW"/>
</dbReference>
<evidence type="ECO:0000256" key="4">
    <source>
        <dbReference type="ARBA" id="ARBA00022475"/>
    </source>
</evidence>
<dbReference type="RefSeq" id="WP_073342354.1">
    <property type="nucleotide sequence ID" value="NZ_FQVH01000008.1"/>
</dbReference>
<evidence type="ECO:0000256" key="1">
    <source>
        <dbReference type="ARBA" id="ARBA00002254"/>
    </source>
</evidence>
<proteinExistence type="inferred from homology"/>
<dbReference type="STRING" id="1121256.SAMN02746089_01052"/>
<keyword evidence="11" id="KW-0969">Cilium</keyword>
<keyword evidence="7 10" id="KW-0283">Flagellar rotation</keyword>
<keyword evidence="6 10" id="KW-0812">Transmembrane</keyword>
<evidence type="ECO:0000256" key="7">
    <source>
        <dbReference type="ARBA" id="ARBA00022779"/>
    </source>
</evidence>
<gene>
    <name evidence="11" type="ORF">SAMN02746089_01052</name>
</gene>
<evidence type="ECO:0000313" key="11">
    <source>
        <dbReference type="EMBL" id="SHE94577.1"/>
    </source>
</evidence>
<protein>
    <recommendedName>
        <fullName evidence="10">Flagellar protein FliL</fullName>
    </recommendedName>
</protein>
<evidence type="ECO:0000256" key="6">
    <source>
        <dbReference type="ARBA" id="ARBA00022692"/>
    </source>
</evidence>
<name>A0A1M4XLV1_9THEO</name>
<keyword evidence="9 10" id="KW-0472">Membrane</keyword>
<comment type="subcellular location">
    <subcellularLocation>
        <location evidence="2">Cell membrane</location>
        <topology evidence="2">Single-pass membrane protein</topology>
    </subcellularLocation>
</comment>
<evidence type="ECO:0000313" key="12">
    <source>
        <dbReference type="Proteomes" id="UP000184088"/>
    </source>
</evidence>
<keyword evidence="8 10" id="KW-1133">Transmembrane helix</keyword>
<keyword evidence="5 10" id="KW-0145">Chemotaxis</keyword>
<reference evidence="11 12" key="1">
    <citation type="submission" date="2016-11" db="EMBL/GenBank/DDBJ databases">
        <authorList>
            <person name="Jaros S."/>
            <person name="Januszkiewicz K."/>
            <person name="Wedrychowicz H."/>
        </authorList>
    </citation>
    <scope>NUCLEOTIDE SEQUENCE [LARGE SCALE GENOMIC DNA]</scope>
    <source>
        <strain evidence="11 12">DSM 17918</strain>
    </source>
</reference>
<feature type="transmembrane region" description="Helical" evidence="10">
    <location>
        <begin position="6"/>
        <end position="25"/>
    </location>
</feature>
<dbReference type="Proteomes" id="UP000184088">
    <property type="component" value="Unassembled WGS sequence"/>
</dbReference>
<organism evidence="11 12">
    <name type="scientific">Caldanaerobius fijiensis DSM 17918</name>
    <dbReference type="NCBI Taxonomy" id="1121256"/>
    <lineage>
        <taxon>Bacteria</taxon>
        <taxon>Bacillati</taxon>
        <taxon>Bacillota</taxon>
        <taxon>Clostridia</taxon>
        <taxon>Thermoanaerobacterales</taxon>
        <taxon>Thermoanaerobacteraceae</taxon>
        <taxon>Caldanaerobius</taxon>
    </lineage>
</organism>
<keyword evidence="12" id="KW-1185">Reference proteome</keyword>
<comment type="function">
    <text evidence="1 10">Controls the rotational direction of flagella during chemotaxis.</text>
</comment>
<evidence type="ECO:0000256" key="9">
    <source>
        <dbReference type="ARBA" id="ARBA00023136"/>
    </source>
</evidence>
<keyword evidence="4 10" id="KW-1003">Cell membrane</keyword>
<evidence type="ECO:0000256" key="5">
    <source>
        <dbReference type="ARBA" id="ARBA00022500"/>
    </source>
</evidence>
<comment type="similarity">
    <text evidence="3 10">Belongs to the FliL family.</text>
</comment>
<dbReference type="GO" id="GO:0071978">
    <property type="term" value="P:bacterial-type flagellum-dependent swarming motility"/>
    <property type="evidence" value="ECO:0007669"/>
    <property type="project" value="TreeGrafter"/>
</dbReference>
<accession>A0A1M4XLV1</accession>
<dbReference type="PANTHER" id="PTHR35091">
    <property type="entry name" value="FLAGELLAR PROTEIN FLIL"/>
    <property type="match status" value="1"/>
</dbReference>
<dbReference type="AlphaFoldDB" id="A0A1M4XLV1"/>
<dbReference type="Pfam" id="PF03748">
    <property type="entry name" value="FliL"/>
    <property type="match status" value="1"/>
</dbReference>
<evidence type="ECO:0000256" key="3">
    <source>
        <dbReference type="ARBA" id="ARBA00008281"/>
    </source>
</evidence>